<proteinExistence type="evidence at transcript level"/>
<dbReference type="GO" id="GO:0008234">
    <property type="term" value="F:cysteine-type peptidase activity"/>
    <property type="evidence" value="ECO:0007669"/>
    <property type="project" value="UniProtKB-KW"/>
</dbReference>
<dbReference type="SUPFAM" id="SSF54001">
    <property type="entry name" value="Cysteine proteinases"/>
    <property type="match status" value="1"/>
</dbReference>
<dbReference type="SMART" id="SM00848">
    <property type="entry name" value="Inhibitor_I29"/>
    <property type="match status" value="1"/>
</dbReference>
<dbReference type="InterPro" id="IPR000668">
    <property type="entry name" value="Peptidase_C1A_C"/>
</dbReference>
<dbReference type="Pfam" id="PF08246">
    <property type="entry name" value="Inhibitor_I29"/>
    <property type="match status" value="1"/>
</dbReference>
<dbReference type="EC" id="3.4.22.2" evidence="9"/>
<keyword evidence="2 9" id="KW-0645">Protease</keyword>
<dbReference type="GO" id="GO:0006508">
    <property type="term" value="P:proteolysis"/>
    <property type="evidence" value="ECO:0007669"/>
    <property type="project" value="UniProtKB-KW"/>
</dbReference>
<dbReference type="SMART" id="SM00645">
    <property type="entry name" value="Pept_C1"/>
    <property type="match status" value="1"/>
</dbReference>
<dbReference type="InterPro" id="IPR025661">
    <property type="entry name" value="Pept_asp_AS"/>
</dbReference>
<protein>
    <submittedName>
        <fullName evidence="9">RCR3-like cysteine protease</fullName>
        <ecNumber evidence="9">3.4.22.2</ecNumber>
    </submittedName>
</protein>
<feature type="domain" description="Peptidase C1A papain C-terminal" evidence="7">
    <location>
        <begin position="127"/>
        <end position="343"/>
    </location>
</feature>
<dbReference type="PANTHER" id="PTHR12411">
    <property type="entry name" value="CYSTEINE PROTEASE FAMILY C1-RELATED"/>
    <property type="match status" value="1"/>
</dbReference>
<dbReference type="PROSITE" id="PS00640">
    <property type="entry name" value="THIOL_PROTEASE_ASN"/>
    <property type="match status" value="1"/>
</dbReference>
<evidence type="ECO:0000256" key="4">
    <source>
        <dbReference type="ARBA" id="ARBA00022801"/>
    </source>
</evidence>
<dbReference type="InterPro" id="IPR000169">
    <property type="entry name" value="Pept_cys_AS"/>
</dbReference>
<dbReference type="Gene3D" id="3.90.70.10">
    <property type="entry name" value="Cysteine proteinases"/>
    <property type="match status" value="1"/>
</dbReference>
<evidence type="ECO:0000256" key="5">
    <source>
        <dbReference type="ARBA" id="ARBA00022807"/>
    </source>
</evidence>
<dbReference type="InterPro" id="IPR038765">
    <property type="entry name" value="Papain-like_cys_pep_sf"/>
</dbReference>
<comment type="similarity">
    <text evidence="1">Belongs to the peptidase C1 family.</text>
</comment>
<dbReference type="FunFam" id="3.90.70.10:FF:000023">
    <property type="entry name" value="Senescence-specific cysteine protease SAG39"/>
    <property type="match status" value="1"/>
</dbReference>
<keyword evidence="4 9" id="KW-0378">Hydrolase</keyword>
<dbReference type="InterPro" id="IPR013201">
    <property type="entry name" value="Prot_inhib_I29"/>
</dbReference>
<feature type="domain" description="Cathepsin propeptide inhibitor" evidence="8">
    <location>
        <begin position="37"/>
        <end position="93"/>
    </location>
</feature>
<dbReference type="EMBL" id="KF536714">
    <property type="protein sequence ID" value="AHA62780.1"/>
    <property type="molecule type" value="mRNA"/>
</dbReference>
<dbReference type="CDD" id="cd02248">
    <property type="entry name" value="Peptidase_C1A"/>
    <property type="match status" value="1"/>
</dbReference>
<evidence type="ECO:0000259" key="7">
    <source>
        <dbReference type="SMART" id="SM00645"/>
    </source>
</evidence>
<keyword evidence="6" id="KW-1015">Disulfide bond</keyword>
<keyword evidence="5" id="KW-0788">Thiol protease</keyword>
<dbReference type="PROSITE" id="PS00139">
    <property type="entry name" value="THIOL_PROTEASE_CYS"/>
    <property type="match status" value="1"/>
</dbReference>
<dbReference type="AlphaFoldDB" id="V5M1Z2"/>
<dbReference type="InterPro" id="IPR039417">
    <property type="entry name" value="Peptidase_C1A_papain-like"/>
</dbReference>
<reference evidence="9" key="1">
    <citation type="submission" date="2013-08" db="EMBL/GenBank/DDBJ databases">
        <title>Effector specialization following a host jump in the Irish potato famine pathogen lineage.</title>
        <authorList>
            <person name="Dong S."/>
            <person name="Stam R."/>
            <person name="Cano L.M."/>
            <person name="Song J."/>
            <person name="Sklenar J."/>
            <person name="Yoshida K."/>
            <person name="Bozkurt T."/>
            <person name="Tian M."/>
            <person name="Win J."/>
            <person name="Banfield M.J."/>
            <person name="Jones A.E.M."/>
            <person name="van der Hoorn R."/>
            <person name="Kamoun S."/>
        </authorList>
    </citation>
    <scope>NUCLEOTIDE SEQUENCE</scope>
</reference>
<evidence type="ECO:0000313" key="9">
    <source>
        <dbReference type="EMBL" id="AHA62780.1"/>
    </source>
</evidence>
<accession>V5M1Z2</accession>
<evidence type="ECO:0000256" key="3">
    <source>
        <dbReference type="ARBA" id="ARBA00022729"/>
    </source>
</evidence>
<evidence type="ECO:0000259" key="8">
    <source>
        <dbReference type="SMART" id="SM00848"/>
    </source>
</evidence>
<keyword evidence="3" id="KW-0732">Signal</keyword>
<evidence type="ECO:0000256" key="1">
    <source>
        <dbReference type="ARBA" id="ARBA00008455"/>
    </source>
</evidence>
<sequence length="344" mass="38168">MALVTKICSILLFILVILPSYSLSRLLHIESFMIEKHEQWMTLYGRIYENNNEKMKRFKIFSENIKRIEAMNKMGRGFTLGVNAFADLTNDEFRNSRTGYKKQLTTTNNNNLASKYFKYENVTNNSVSTSTDWRTKGAVTPIKDQGNCGCCWAFATVAATEGLNQLKTGKLISLSEQELVDCDTSFDQGCEGGLLDTAYTFILKNGGLTTESNYPYMATDGICTTKHSAKSAASIGGYQDVPANDEAALLKAVAHQPVSVALEGGGFDFQFYSSGVFQGECGYELDHAVAIIGYGESDDGIKYWLIKNSWGTKWGENGYMRIKRDVDDKYGLCGLAMQPSYPIA</sequence>
<evidence type="ECO:0000256" key="6">
    <source>
        <dbReference type="ARBA" id="ARBA00023157"/>
    </source>
</evidence>
<name>V5M1Z2_MIRJA</name>
<dbReference type="InterPro" id="IPR025660">
    <property type="entry name" value="Pept_his_AS"/>
</dbReference>
<organism evidence="9">
    <name type="scientific">Mirabilis jalapa</name>
    <name type="common">Garden four-o'clock</name>
    <dbReference type="NCBI Taxonomy" id="3538"/>
    <lineage>
        <taxon>Eukaryota</taxon>
        <taxon>Viridiplantae</taxon>
        <taxon>Streptophyta</taxon>
        <taxon>Embryophyta</taxon>
        <taxon>Tracheophyta</taxon>
        <taxon>Spermatophyta</taxon>
        <taxon>Magnoliopsida</taxon>
        <taxon>eudicotyledons</taxon>
        <taxon>Gunneridae</taxon>
        <taxon>Pentapetalae</taxon>
        <taxon>Caryophyllales</taxon>
        <taxon>Nyctaginaceae</taxon>
        <taxon>Mirabilis</taxon>
    </lineage>
</organism>
<dbReference type="PRINTS" id="PR00705">
    <property type="entry name" value="PAPAIN"/>
</dbReference>
<dbReference type="InterPro" id="IPR013128">
    <property type="entry name" value="Peptidase_C1A"/>
</dbReference>
<dbReference type="PROSITE" id="PS00639">
    <property type="entry name" value="THIOL_PROTEASE_HIS"/>
    <property type="match status" value="1"/>
</dbReference>
<evidence type="ECO:0000256" key="2">
    <source>
        <dbReference type="ARBA" id="ARBA00022670"/>
    </source>
</evidence>
<dbReference type="Pfam" id="PF00112">
    <property type="entry name" value="Peptidase_C1"/>
    <property type="match status" value="1"/>
</dbReference>